<accession>A0A674B5H6</accession>
<protein>
    <submittedName>
        <fullName evidence="1">Uncharacterized protein</fullName>
    </submittedName>
</protein>
<evidence type="ECO:0000313" key="2">
    <source>
        <dbReference type="Proteomes" id="UP000472277"/>
    </source>
</evidence>
<name>A0A674B5H6_SALTR</name>
<sequence>MRKRNPCRQPPISMSLCLRLWGDECLGVCMSLCLRLWGDECLGVCMSLCLRLWGDECLGVCMSLCLRLWGDECLLCVLPGFSCSTGDGCTCGRPYSLGQYTERGGLLIKLSKAFHPGLFQSQQKPGIGSSFL</sequence>
<dbReference type="InParanoid" id="A0A674B5H6"/>
<organism evidence="1 2">
    <name type="scientific">Salmo trutta</name>
    <name type="common">Brown trout</name>
    <dbReference type="NCBI Taxonomy" id="8032"/>
    <lineage>
        <taxon>Eukaryota</taxon>
        <taxon>Metazoa</taxon>
        <taxon>Chordata</taxon>
        <taxon>Craniata</taxon>
        <taxon>Vertebrata</taxon>
        <taxon>Euteleostomi</taxon>
        <taxon>Actinopterygii</taxon>
        <taxon>Neopterygii</taxon>
        <taxon>Teleostei</taxon>
        <taxon>Protacanthopterygii</taxon>
        <taxon>Salmoniformes</taxon>
        <taxon>Salmonidae</taxon>
        <taxon>Salmoninae</taxon>
        <taxon>Salmo</taxon>
    </lineage>
</organism>
<dbReference type="AlphaFoldDB" id="A0A674B5H6"/>
<dbReference type="Proteomes" id="UP000472277">
    <property type="component" value="Chromosome 27"/>
</dbReference>
<proteinExistence type="predicted"/>
<reference evidence="1" key="1">
    <citation type="submission" date="2025-08" db="UniProtKB">
        <authorList>
            <consortium name="Ensembl"/>
        </authorList>
    </citation>
    <scope>IDENTIFICATION</scope>
</reference>
<keyword evidence="2" id="KW-1185">Reference proteome</keyword>
<dbReference type="Ensembl" id="ENSSTUT00000070754.1">
    <property type="protein sequence ID" value="ENSSTUP00000066728.1"/>
    <property type="gene ID" value="ENSSTUG00000029183.1"/>
</dbReference>
<evidence type="ECO:0000313" key="1">
    <source>
        <dbReference type="Ensembl" id="ENSSTUP00000066728.1"/>
    </source>
</evidence>
<reference evidence="1" key="2">
    <citation type="submission" date="2025-09" db="UniProtKB">
        <authorList>
            <consortium name="Ensembl"/>
        </authorList>
    </citation>
    <scope>IDENTIFICATION</scope>
</reference>